<evidence type="ECO:0000313" key="3">
    <source>
        <dbReference type="Proteomes" id="UP001501414"/>
    </source>
</evidence>
<feature type="region of interest" description="Disordered" evidence="1">
    <location>
        <begin position="232"/>
        <end position="315"/>
    </location>
</feature>
<gene>
    <name evidence="2" type="ORF">GCM10009613_38050</name>
</gene>
<feature type="compositionally biased region" description="Basic and acidic residues" evidence="1">
    <location>
        <begin position="106"/>
        <end position="120"/>
    </location>
</feature>
<keyword evidence="3" id="KW-1185">Reference proteome</keyword>
<name>A0ABN1XXX9_9PSEU</name>
<proteinExistence type="predicted"/>
<evidence type="ECO:0000256" key="1">
    <source>
        <dbReference type="SAM" id="MobiDB-lite"/>
    </source>
</evidence>
<sequence length="440" mass="46548">MARGGEPVEEGERDRPGQVVEQPDGAGVGELQVRAELVVRGDAGLDQVGAGADEHAQSDGGVGVEGEWGEAAAVGAQDVGEQVGVEAVVLVPGRGVAGAQGGDLAGDDHEHRQAGGEQRGHDRAVAAFDRDAGDPVAVQGGDHRGQSGSGVRDGESFDRDAGVVDDADGLIGPGPVHSRPAGRSLACGAVARIGAGRVGVVHRWCSSRRGGVSAPGGRGCRSVTSALVAHNPIAGQHAPSRRASRLSRQTSQVWRAWAMTRRSGMRTGPIRARPDQPARSDIEPRRPRGRLRAVTGTAPPTRDGADRPHASAEASIMPTNADMFETLRTWHVWAGADSSAREADAEGRHATAAKYRAVRDEHTVDPIQVLSDTYDLIQSLTAGRWDAITEARLRGATWDQVAVAVNQRVEEIRNEYAAMVDWVAKNRPDFVDLDRYFRAL</sequence>
<dbReference type="Proteomes" id="UP001501414">
    <property type="component" value="Unassembled WGS sequence"/>
</dbReference>
<feature type="region of interest" description="Disordered" evidence="1">
    <location>
        <begin position="137"/>
        <end position="157"/>
    </location>
</feature>
<feature type="region of interest" description="Disordered" evidence="1">
    <location>
        <begin position="1"/>
        <end position="28"/>
    </location>
</feature>
<comment type="caution">
    <text evidence="2">The sequence shown here is derived from an EMBL/GenBank/DDBJ whole genome shotgun (WGS) entry which is preliminary data.</text>
</comment>
<feature type="compositionally biased region" description="Basic and acidic residues" evidence="1">
    <location>
        <begin position="272"/>
        <end position="286"/>
    </location>
</feature>
<organism evidence="2 3">
    <name type="scientific">Pseudonocardia kongjuensis</name>
    <dbReference type="NCBI Taxonomy" id="102227"/>
    <lineage>
        <taxon>Bacteria</taxon>
        <taxon>Bacillati</taxon>
        <taxon>Actinomycetota</taxon>
        <taxon>Actinomycetes</taxon>
        <taxon>Pseudonocardiales</taxon>
        <taxon>Pseudonocardiaceae</taxon>
        <taxon>Pseudonocardia</taxon>
    </lineage>
</organism>
<feature type="region of interest" description="Disordered" evidence="1">
    <location>
        <begin position="101"/>
        <end position="120"/>
    </location>
</feature>
<accession>A0ABN1XXX9</accession>
<reference evidence="2 3" key="1">
    <citation type="journal article" date="2019" name="Int. J. Syst. Evol. Microbiol.">
        <title>The Global Catalogue of Microorganisms (GCM) 10K type strain sequencing project: providing services to taxonomists for standard genome sequencing and annotation.</title>
        <authorList>
            <consortium name="The Broad Institute Genomics Platform"/>
            <consortium name="The Broad Institute Genome Sequencing Center for Infectious Disease"/>
            <person name="Wu L."/>
            <person name="Ma J."/>
        </authorList>
    </citation>
    <scope>NUCLEOTIDE SEQUENCE [LARGE SCALE GENOMIC DNA]</scope>
    <source>
        <strain evidence="2 3">JCM 11896</strain>
    </source>
</reference>
<evidence type="ECO:0000313" key="2">
    <source>
        <dbReference type="EMBL" id="GAA1392679.1"/>
    </source>
</evidence>
<protein>
    <submittedName>
        <fullName evidence="2">Uncharacterized protein</fullName>
    </submittedName>
</protein>
<dbReference type="EMBL" id="BAAAJK010000018">
    <property type="protein sequence ID" value="GAA1392679.1"/>
    <property type="molecule type" value="Genomic_DNA"/>
</dbReference>